<organism evidence="2">
    <name type="scientific">marine sediment metagenome</name>
    <dbReference type="NCBI Taxonomy" id="412755"/>
    <lineage>
        <taxon>unclassified sequences</taxon>
        <taxon>metagenomes</taxon>
        <taxon>ecological metagenomes</taxon>
    </lineage>
</organism>
<proteinExistence type="predicted"/>
<reference evidence="2" key="1">
    <citation type="journal article" date="2015" name="Nature">
        <title>Complex archaea that bridge the gap between prokaryotes and eukaryotes.</title>
        <authorList>
            <person name="Spang A."/>
            <person name="Saw J.H."/>
            <person name="Jorgensen S.L."/>
            <person name="Zaremba-Niedzwiedzka K."/>
            <person name="Martijn J."/>
            <person name="Lind A.E."/>
            <person name="van Eijk R."/>
            <person name="Schleper C."/>
            <person name="Guy L."/>
            <person name="Ettema T.J."/>
        </authorList>
    </citation>
    <scope>NUCLEOTIDE SEQUENCE</scope>
</reference>
<feature type="non-terminal residue" evidence="2">
    <location>
        <position position="65"/>
    </location>
</feature>
<gene>
    <name evidence="2" type="ORF">LCGC14_1419700</name>
</gene>
<dbReference type="AlphaFoldDB" id="A0A0F9JRL0"/>
<dbReference type="EMBL" id="LAZR01009453">
    <property type="protein sequence ID" value="KKM72524.1"/>
    <property type="molecule type" value="Genomic_DNA"/>
</dbReference>
<name>A0A0F9JRL0_9ZZZZ</name>
<comment type="caution">
    <text evidence="2">The sequence shown here is derived from an EMBL/GenBank/DDBJ whole genome shotgun (WGS) entry which is preliminary data.</text>
</comment>
<feature type="region of interest" description="Disordered" evidence="1">
    <location>
        <begin position="35"/>
        <end position="65"/>
    </location>
</feature>
<evidence type="ECO:0000256" key="1">
    <source>
        <dbReference type="SAM" id="MobiDB-lite"/>
    </source>
</evidence>
<evidence type="ECO:0000313" key="2">
    <source>
        <dbReference type="EMBL" id="KKM72524.1"/>
    </source>
</evidence>
<accession>A0A0F9JRL0</accession>
<sequence>MRWLRPVAKYVVPRPSSRTSQGCQLAVRRLVGGKISRSGRKCDPSKNPHAGGAQSQNAHHQAGLP</sequence>
<protein>
    <submittedName>
        <fullName evidence="2">Uncharacterized protein</fullName>
    </submittedName>
</protein>